<proteinExistence type="predicted"/>
<name>A0A1D9P5K5_9FIRM</name>
<dbReference type="EMBL" id="CP017832">
    <property type="protein sequence ID" value="AOZ97868.1"/>
    <property type="molecule type" value="Genomic_DNA"/>
</dbReference>
<gene>
    <name evidence="1" type="ORF">bhn_II069</name>
</gene>
<sequence length="239" mass="26077">MNSTIRNTGLLYLGQPGQNLLAMAEEKAASILGTSVSSLASHPDYMYVGLDDGEKTLGVDKAATIIQKASVCSAVADTKVIVIDNIEKMTVDAQNKLLKTLEESDVTIIGLAYEDKLLPTVKSRMIVSRIPSSKIIPADVQNIFNSVADVLNGGAPEGILKVLNMVAEKGNDSFFMSHREYVGSFIDFVGTIVITKQLGVNKDYANLLDVIYSHRERCSNPNYTKDDFFILIVNIVEQI</sequence>
<dbReference type="InterPro" id="IPR027417">
    <property type="entry name" value="P-loop_NTPase"/>
</dbReference>
<dbReference type="SUPFAM" id="SSF52540">
    <property type="entry name" value="P-loop containing nucleoside triphosphate hydrolases"/>
    <property type="match status" value="1"/>
</dbReference>
<evidence type="ECO:0000313" key="1">
    <source>
        <dbReference type="EMBL" id="AOZ97868.1"/>
    </source>
</evidence>
<dbReference type="KEGG" id="bhu:bhn_II069"/>
<dbReference type="Gene3D" id="3.40.50.300">
    <property type="entry name" value="P-loop containing nucleotide triphosphate hydrolases"/>
    <property type="match status" value="1"/>
</dbReference>
<evidence type="ECO:0000313" key="2">
    <source>
        <dbReference type="Proteomes" id="UP000179284"/>
    </source>
</evidence>
<organism evidence="1 2">
    <name type="scientific">Butyrivibrio hungatei</name>
    <dbReference type="NCBI Taxonomy" id="185008"/>
    <lineage>
        <taxon>Bacteria</taxon>
        <taxon>Bacillati</taxon>
        <taxon>Bacillota</taxon>
        <taxon>Clostridia</taxon>
        <taxon>Lachnospirales</taxon>
        <taxon>Lachnospiraceae</taxon>
        <taxon>Butyrivibrio</taxon>
    </lineage>
</organism>
<keyword evidence="2" id="KW-1185">Reference proteome</keyword>
<keyword evidence="1" id="KW-0614">Plasmid</keyword>
<reference evidence="2" key="1">
    <citation type="submission" date="2016-10" db="EMBL/GenBank/DDBJ databases">
        <title>The complete genome sequence of the rumen bacterium Butyrivibrio hungatei MB2003.</title>
        <authorList>
            <person name="Palevich N."/>
            <person name="Kelly W.J."/>
            <person name="Leahy S.C."/>
            <person name="Altermann E."/>
            <person name="Rakonjac J."/>
            <person name="Attwood G.T."/>
        </authorList>
    </citation>
    <scope>NUCLEOTIDE SEQUENCE [LARGE SCALE GENOMIC DNA]</scope>
    <source>
        <strain evidence="2">MB2003</strain>
        <plasmid evidence="2">Plasmid pnp144</plasmid>
    </source>
</reference>
<protein>
    <submittedName>
        <fullName evidence="1">DNA polymerase III delta' subunit</fullName>
    </submittedName>
</protein>
<dbReference type="Proteomes" id="UP000179284">
    <property type="component" value="Plasmid pNP144"/>
</dbReference>
<accession>A0A1D9P5K5</accession>
<geneLocation type="plasmid" evidence="2">
    <name>pnp144</name>
</geneLocation>
<dbReference type="OrthoDB" id="9810148at2"/>
<dbReference type="AlphaFoldDB" id="A0A1D9P5K5"/>
<dbReference type="RefSeq" id="WP_071177627.1">
    <property type="nucleotide sequence ID" value="NZ_CP017832.1"/>
</dbReference>
<dbReference type="Pfam" id="PF13177">
    <property type="entry name" value="DNA_pol3_delta2"/>
    <property type="match status" value="1"/>
</dbReference>